<dbReference type="SMART" id="SM00322">
    <property type="entry name" value="KH"/>
    <property type="match status" value="12"/>
</dbReference>
<feature type="domain" description="K Homology" evidence="5">
    <location>
        <begin position="718"/>
        <end position="814"/>
    </location>
</feature>
<feature type="domain" description="K Homology" evidence="5">
    <location>
        <begin position="1169"/>
        <end position="1251"/>
    </location>
</feature>
<feature type="domain" description="K Homology" evidence="5">
    <location>
        <begin position="823"/>
        <end position="895"/>
    </location>
</feature>
<dbReference type="CDD" id="cd22408">
    <property type="entry name" value="KH-I_Vigilin_rpt4"/>
    <property type="match status" value="1"/>
</dbReference>
<dbReference type="CDD" id="cd00105">
    <property type="entry name" value="KH-I"/>
    <property type="match status" value="2"/>
</dbReference>
<dbReference type="InterPro" id="IPR036612">
    <property type="entry name" value="KH_dom_type_1_sf"/>
</dbReference>
<dbReference type="InterPro" id="IPR057778">
    <property type="entry name" value="KH_Vigilin_N"/>
</dbReference>
<dbReference type="InterPro" id="IPR004088">
    <property type="entry name" value="KH_dom_type_1"/>
</dbReference>
<feature type="domain" description="K Homology" evidence="5">
    <location>
        <begin position="899"/>
        <end position="1002"/>
    </location>
</feature>
<keyword evidence="7" id="KW-1185">Reference proteome</keyword>
<feature type="domain" description="K Homology" evidence="5">
    <location>
        <begin position="294"/>
        <end position="369"/>
    </location>
</feature>
<comment type="caution">
    <text evidence="6">The sequence shown here is derived from an EMBL/GenBank/DDBJ whole genome shotgun (WGS) entry which is preliminary data.</text>
</comment>
<feature type="domain" description="K Homology" evidence="5">
    <location>
        <begin position="1354"/>
        <end position="1425"/>
    </location>
</feature>
<dbReference type="SUPFAM" id="SSF54791">
    <property type="entry name" value="Eukaryotic type KH-domain (KH-domain type I)"/>
    <property type="match status" value="10"/>
</dbReference>
<feature type="compositionally biased region" description="Polar residues" evidence="4">
    <location>
        <begin position="142"/>
        <end position="163"/>
    </location>
</feature>
<dbReference type="Pfam" id="PF24668">
    <property type="entry name" value="KH_Vigilin"/>
    <property type="match status" value="1"/>
</dbReference>
<evidence type="ECO:0000256" key="4">
    <source>
        <dbReference type="SAM" id="MobiDB-lite"/>
    </source>
</evidence>
<keyword evidence="1" id="KW-0677">Repeat</keyword>
<accession>A0A2T9ZII8</accession>
<feature type="domain" description="K Homology" evidence="5">
    <location>
        <begin position="459"/>
        <end position="527"/>
    </location>
</feature>
<dbReference type="OrthoDB" id="10027144at2759"/>
<evidence type="ECO:0000313" key="7">
    <source>
        <dbReference type="Proteomes" id="UP000245609"/>
    </source>
</evidence>
<gene>
    <name evidence="6" type="ORF">BB560_001085</name>
</gene>
<feature type="region of interest" description="Disordered" evidence="4">
    <location>
        <begin position="936"/>
        <end position="979"/>
    </location>
</feature>
<feature type="region of interest" description="Disordered" evidence="4">
    <location>
        <begin position="218"/>
        <end position="241"/>
    </location>
</feature>
<feature type="domain" description="K Homology" evidence="5">
    <location>
        <begin position="236"/>
        <end position="293"/>
    </location>
</feature>
<dbReference type="GO" id="GO:0003723">
    <property type="term" value="F:RNA binding"/>
    <property type="evidence" value="ECO:0007669"/>
    <property type="project" value="UniProtKB-UniRule"/>
</dbReference>
<organism evidence="6 7">
    <name type="scientific">Smittium megazygosporum</name>
    <dbReference type="NCBI Taxonomy" id="133381"/>
    <lineage>
        <taxon>Eukaryota</taxon>
        <taxon>Fungi</taxon>
        <taxon>Fungi incertae sedis</taxon>
        <taxon>Zoopagomycota</taxon>
        <taxon>Kickxellomycotina</taxon>
        <taxon>Harpellomycetes</taxon>
        <taxon>Harpellales</taxon>
        <taxon>Legeriomycetaceae</taxon>
        <taxon>Smittium</taxon>
    </lineage>
</organism>
<dbReference type="EMBL" id="MBFS01000127">
    <property type="protein sequence ID" value="PVV04405.1"/>
    <property type="molecule type" value="Genomic_DNA"/>
</dbReference>
<reference evidence="6 7" key="1">
    <citation type="journal article" date="2018" name="MBio">
        <title>Comparative Genomics Reveals the Core Gene Toolbox for the Fungus-Insect Symbiosis.</title>
        <authorList>
            <person name="Wang Y."/>
            <person name="Stata M."/>
            <person name="Wang W."/>
            <person name="Stajich J.E."/>
            <person name="White M.M."/>
            <person name="Moncalvo J.M."/>
        </authorList>
    </citation>
    <scope>NUCLEOTIDE SEQUENCE [LARGE SCALE GENOMIC DNA]</scope>
    <source>
        <strain evidence="6 7">SC-DP-2</strain>
    </source>
</reference>
<feature type="region of interest" description="Disordered" evidence="4">
    <location>
        <begin position="1205"/>
        <end position="1231"/>
    </location>
</feature>
<evidence type="ECO:0000313" key="6">
    <source>
        <dbReference type="EMBL" id="PVV04405.1"/>
    </source>
</evidence>
<name>A0A2T9ZII8_9FUNG</name>
<feature type="region of interest" description="Disordered" evidence="4">
    <location>
        <begin position="176"/>
        <end position="201"/>
    </location>
</feature>
<evidence type="ECO:0000259" key="5">
    <source>
        <dbReference type="SMART" id="SM00322"/>
    </source>
</evidence>
<feature type="domain" description="K Homology" evidence="5">
    <location>
        <begin position="619"/>
        <end position="707"/>
    </location>
</feature>
<dbReference type="Pfam" id="PF00013">
    <property type="entry name" value="KH_1"/>
    <property type="match status" value="7"/>
</dbReference>
<dbReference type="Gene3D" id="3.30.1370.10">
    <property type="entry name" value="K Homology domain, type 1"/>
    <property type="match status" value="12"/>
</dbReference>
<dbReference type="InterPro" id="IPR004087">
    <property type="entry name" value="KH_dom"/>
</dbReference>
<protein>
    <recommendedName>
        <fullName evidence="5">K Homology domain-containing protein</fullName>
    </recommendedName>
</protein>
<feature type="compositionally biased region" description="Low complexity" evidence="4">
    <location>
        <begin position="938"/>
        <end position="964"/>
    </location>
</feature>
<keyword evidence="2 3" id="KW-0694">RNA-binding</keyword>
<dbReference type="PANTHER" id="PTHR10288">
    <property type="entry name" value="KH DOMAIN CONTAINING RNA BINDING PROTEIN"/>
    <property type="match status" value="1"/>
</dbReference>
<dbReference type="PROSITE" id="PS50084">
    <property type="entry name" value="KH_TYPE_1"/>
    <property type="match status" value="9"/>
</dbReference>
<feature type="domain" description="K Homology" evidence="5">
    <location>
        <begin position="372"/>
        <end position="454"/>
    </location>
</feature>
<evidence type="ECO:0000256" key="1">
    <source>
        <dbReference type="ARBA" id="ARBA00022737"/>
    </source>
</evidence>
<dbReference type="STRING" id="133381.A0A2T9ZII8"/>
<dbReference type="Proteomes" id="UP000245609">
    <property type="component" value="Unassembled WGS sequence"/>
</dbReference>
<sequence>MWPTALHSDIQPLVSQLLPIPFPNIKHPSSPIHQYAFGCVCLQPNQSPLSIPLLDCLLLGQNYFGYLLGFFSFLIMETELHASEANLAQPSTSSFEDSPSPSVDQSLTLPRTAVIDSSLPNDTQPGSSEPSVAERFAAMSVNETPSAPSNAPKKTSAPNTLDFSSEKAFPSLAPASRAKKSSFSQWGKPSPATGISKSSILGPNNSASKITEIIDLPLGQINPKSRPSKGKDSKKSTFTQKPTVADVVREIMLETNTQIEVSRATQINTMTFIITGNSDNVSQAKREIFSQLSPHVSIVIQIPAVVRRFLIGTKGQTLASIQNQTGARIVLPPKDEAEKNSSNYDKNLAEIDDDDLIELIEVTVNGDVQGTSKRGARLTNIPHEYYTFIAGSNNKNINAWMEEFPGLKVSVPLFFGDSDSSSEGDSKQKNTGIFISGERDAVTEIIKRIESMTDSLRRTIRTIQIELPKRQHRFIIGPGGSVVSDIFDQTGCSVEVPSIKDTSTLITIRGPQAKLMDAMAKVMDQANAYTFDYIDASLIRGSTPNTEYGYDILHYFQTHRLFKQFEQANDVSIFTNLSGSAHISGHKSEQLKVELVGKDESAVKQAINELLSEMRKFEPTMFGKVEVDPSLHGYLVGRNGNNAAKIRSQFGISILTPIEPESLGNLKPAKSSKITLVYEGTYPQIESIKDKKQKTKAILDHIADCKKELEKTVTEATNFGVEIINIPNKYHRSLIGVKGASLRDLFTECGIDENENKIYVDFGNISSDKKDSQGKKASADISSSKSALNENQVSVKGNKKLVALIANALKKKAKELEEYDALHSFYETCQVPFKFLSRIIGKGGSGLSRISSSFDVQIEVLDEKNSTPQGTTDIKIKGTKKGVQDAKNEINRLVEFIADQTVEIIKVDPEYHRSLIGAGGRIIRRLEDRYAISVQFPSNNKSDTNTSNDDANKDSTPSSTTSPSAELSKPSSENRLKEDEILLRGGSKGVASAISELKELIEFEKLNNYSNTIKIPSKHLRYIVGRNGSKIAEIREQSNVRIDISGDRNAATDSLVDVVITGVKANVEKAKAIINDLIDELNLVKEVHLRVDPKHHRFLIGASGSFVRELIKECGGNPELTSGAGSCRIFFPRLNDGEKDADLVRLVGDASVVNKAVEKINDITADRDSMVTVSVAIPSNQHAFIIGRGGSNLRRIQDTHKVQIRFPSPSKNRKGNASEKEHSAQNADNVTITGKPENCEAAQKELISLVQETKDIRVPLVFHNKFGGRESQLWKTLFSLYNVAVDAVKVDKPNTLPKRIDEETDSGNYTLVDISFELNDPNGPTATWQLKGNKKQLDQAEKHINDKKEELKQSCFVLTFEIDTSMIKFVIGKGGSTIEEIRSSSGAQIDIPKQKFNKSSKVAVTVTGDKNSVLAAKTLIDEIIENRD</sequence>
<feature type="compositionally biased region" description="Polar residues" evidence="4">
    <location>
        <begin position="181"/>
        <end position="201"/>
    </location>
</feature>
<feature type="region of interest" description="Disordered" evidence="4">
    <location>
        <begin position="142"/>
        <end position="164"/>
    </location>
</feature>
<evidence type="ECO:0000256" key="3">
    <source>
        <dbReference type="PROSITE-ProRule" id="PRU00117"/>
    </source>
</evidence>
<feature type="domain" description="K Homology" evidence="5">
    <location>
        <begin position="1007"/>
        <end position="1079"/>
    </location>
</feature>
<proteinExistence type="predicted"/>
<evidence type="ECO:0000256" key="2">
    <source>
        <dbReference type="ARBA" id="ARBA00022884"/>
    </source>
</evidence>
<feature type="domain" description="K Homology" evidence="5">
    <location>
        <begin position="1083"/>
        <end position="1165"/>
    </location>
</feature>